<dbReference type="AlphaFoldDB" id="A0A4Q9GHE3"/>
<dbReference type="SUPFAM" id="SSF46785">
    <property type="entry name" value="Winged helix' DNA-binding domain"/>
    <property type="match status" value="1"/>
</dbReference>
<organism evidence="2 3">
    <name type="scientific">Hansschlegelia quercus</name>
    <dbReference type="NCBI Taxonomy" id="2528245"/>
    <lineage>
        <taxon>Bacteria</taxon>
        <taxon>Pseudomonadati</taxon>
        <taxon>Pseudomonadota</taxon>
        <taxon>Alphaproteobacteria</taxon>
        <taxon>Hyphomicrobiales</taxon>
        <taxon>Methylopilaceae</taxon>
        <taxon>Hansschlegelia</taxon>
    </lineage>
</organism>
<proteinExistence type="predicted"/>
<dbReference type="Proteomes" id="UP000291613">
    <property type="component" value="Unassembled WGS sequence"/>
</dbReference>
<sequence length="255" mass="28187">MKRWTSPMTSSRCSTRQTTSCRAPAFCGMPMEKPRRPKPKRVRGRQPSAPRPLLPRVRGVASVAAIDRRRHEGEALMSTTPAAALKLTDAQLVLLSAASQREDSLVVLTDAHPSVARTIAALLRKELLAEVMVQRRQPNWRQDENGKPVGLKLTASGYAAIGVEHNEPNKPETSPTAAPEQIRSGTKLQKVVYLLRRDHGATLNDLMEKTGWLPHTTRGVLSGLRKKGFVISSEATNDDGRRYWITMPDERSATA</sequence>
<feature type="compositionally biased region" description="Low complexity" evidence="1">
    <location>
        <begin position="9"/>
        <end position="22"/>
    </location>
</feature>
<keyword evidence="3" id="KW-1185">Reference proteome</keyword>
<protein>
    <submittedName>
        <fullName evidence="2">DUF3489 domain-containing protein</fullName>
    </submittedName>
</protein>
<dbReference type="EMBL" id="SIUB01000004">
    <property type="protein sequence ID" value="TBN53462.1"/>
    <property type="molecule type" value="Genomic_DNA"/>
</dbReference>
<gene>
    <name evidence="2" type="ORF">EYR15_10665</name>
</gene>
<dbReference type="InterPro" id="IPR036390">
    <property type="entry name" value="WH_DNA-bd_sf"/>
</dbReference>
<dbReference type="InterPro" id="IPR021880">
    <property type="entry name" value="DUF3489"/>
</dbReference>
<reference evidence="2 3" key="1">
    <citation type="submission" date="2019-02" db="EMBL/GenBank/DDBJ databases">
        <title>Hansschlegelia quercus sp. nov., a novel methylotrophic bacterium from buds of oak (Quercus robur L.).</title>
        <authorList>
            <person name="Agafonova N.V."/>
            <person name="Kaparullina E.N."/>
            <person name="Grouzdev D.S."/>
            <person name="Doronina N.V."/>
        </authorList>
    </citation>
    <scope>NUCLEOTIDE SEQUENCE [LARGE SCALE GENOMIC DNA]</scope>
    <source>
        <strain evidence="2 3">Dub</strain>
    </source>
</reference>
<comment type="caution">
    <text evidence="2">The sequence shown here is derived from an EMBL/GenBank/DDBJ whole genome shotgun (WGS) entry which is preliminary data.</text>
</comment>
<dbReference type="Pfam" id="PF11994">
    <property type="entry name" value="DUF3489"/>
    <property type="match status" value="1"/>
</dbReference>
<name>A0A4Q9GHE3_9HYPH</name>
<dbReference type="OrthoDB" id="7206991at2"/>
<dbReference type="Gene3D" id="1.10.10.10">
    <property type="entry name" value="Winged helix-like DNA-binding domain superfamily/Winged helix DNA-binding domain"/>
    <property type="match status" value="1"/>
</dbReference>
<evidence type="ECO:0000313" key="3">
    <source>
        <dbReference type="Proteomes" id="UP000291613"/>
    </source>
</evidence>
<dbReference type="InterPro" id="IPR036388">
    <property type="entry name" value="WH-like_DNA-bd_sf"/>
</dbReference>
<evidence type="ECO:0000313" key="2">
    <source>
        <dbReference type="EMBL" id="TBN53462.1"/>
    </source>
</evidence>
<accession>A0A4Q9GHE3</accession>
<evidence type="ECO:0000256" key="1">
    <source>
        <dbReference type="SAM" id="MobiDB-lite"/>
    </source>
</evidence>
<feature type="region of interest" description="Disordered" evidence="1">
    <location>
        <begin position="1"/>
        <end position="53"/>
    </location>
</feature>
<feature type="compositionally biased region" description="Basic residues" evidence="1">
    <location>
        <begin position="35"/>
        <end position="44"/>
    </location>
</feature>